<proteinExistence type="predicted"/>
<gene>
    <name evidence="4" type="ORF">GO986_12675</name>
</gene>
<feature type="domain" description="DUF6930" evidence="2">
    <location>
        <begin position="237"/>
        <end position="346"/>
    </location>
</feature>
<dbReference type="AlphaFoldDB" id="A0A7C9LRU2"/>
<dbReference type="SUPFAM" id="SSF159941">
    <property type="entry name" value="MM3350-like"/>
    <property type="match status" value="1"/>
</dbReference>
<evidence type="ECO:0000256" key="1">
    <source>
        <dbReference type="SAM" id="MobiDB-lite"/>
    </source>
</evidence>
<feature type="domain" description="DUF7309" evidence="3">
    <location>
        <begin position="379"/>
        <end position="491"/>
    </location>
</feature>
<dbReference type="EMBL" id="WQLB01000016">
    <property type="protein sequence ID" value="MVN87621.1"/>
    <property type="molecule type" value="Genomic_DNA"/>
</dbReference>
<keyword evidence="5" id="KW-1185">Reference proteome</keyword>
<comment type="caution">
    <text evidence="4">The sequence shown here is derived from an EMBL/GenBank/DDBJ whole genome shotgun (WGS) entry which is preliminary data.</text>
</comment>
<protein>
    <recommendedName>
        <fullName evidence="6">Baseplate assembly protein</fullName>
    </recommendedName>
</protein>
<evidence type="ECO:0000259" key="3">
    <source>
        <dbReference type="Pfam" id="PF23988"/>
    </source>
</evidence>
<dbReference type="Pfam" id="PF23988">
    <property type="entry name" value="DUF7309"/>
    <property type="match status" value="1"/>
</dbReference>
<reference evidence="4 5" key="1">
    <citation type="submission" date="2019-12" db="EMBL/GenBank/DDBJ databases">
        <title>Deinococcus sp. HMF7620 Genome sequencing and assembly.</title>
        <authorList>
            <person name="Kang H."/>
            <person name="Kim H."/>
            <person name="Joh K."/>
        </authorList>
    </citation>
    <scope>NUCLEOTIDE SEQUENCE [LARGE SCALE GENOMIC DNA]</scope>
    <source>
        <strain evidence="4 5">HMF7620</strain>
    </source>
</reference>
<dbReference type="Proteomes" id="UP000483286">
    <property type="component" value="Unassembled WGS sequence"/>
</dbReference>
<organism evidence="4 5">
    <name type="scientific">Deinococcus arboris</name>
    <dbReference type="NCBI Taxonomy" id="2682977"/>
    <lineage>
        <taxon>Bacteria</taxon>
        <taxon>Thermotogati</taxon>
        <taxon>Deinococcota</taxon>
        <taxon>Deinococci</taxon>
        <taxon>Deinococcales</taxon>
        <taxon>Deinococcaceae</taxon>
        <taxon>Deinococcus</taxon>
    </lineage>
</organism>
<feature type="region of interest" description="Disordered" evidence="1">
    <location>
        <begin position="176"/>
        <end position="221"/>
    </location>
</feature>
<dbReference type="InterPro" id="IPR055733">
    <property type="entry name" value="DUF7309"/>
</dbReference>
<evidence type="ECO:0000259" key="2">
    <source>
        <dbReference type="Pfam" id="PF22007"/>
    </source>
</evidence>
<feature type="compositionally biased region" description="Polar residues" evidence="1">
    <location>
        <begin position="190"/>
        <end position="220"/>
    </location>
</feature>
<evidence type="ECO:0008006" key="6">
    <source>
        <dbReference type="Google" id="ProtNLM"/>
    </source>
</evidence>
<dbReference type="Pfam" id="PF22007">
    <property type="entry name" value="DUF6930"/>
    <property type="match status" value="1"/>
</dbReference>
<dbReference type="InterPro" id="IPR054216">
    <property type="entry name" value="DUF6930"/>
</dbReference>
<accession>A0A7C9LRU2</accession>
<dbReference type="InterPro" id="IPR024047">
    <property type="entry name" value="MM3350-like_sf"/>
</dbReference>
<sequence length="688" mass="74763">MFRFRVSGTDLPAYWLDVELTPQATLDDLDRFLRDLWLDCCGHLSSFTIGPQDDSNFDPYRAPRRTRQPPLAKLGLQPGDKFGYTYDFGSSTNLTVQVQAYEAVSGKATGKIKLLARNLAPVLMCSLCEKPAKWVHSWEADDATGGPLLYCGAHGQKTRDEQLPVVNSPRMGVCGYAGGSDESWPPTPSTPTNGQDPSEADPQTRTLMQTSTSPEDTSVPDQDLDQEVLAYVQTLPLQAETVWLVAVQEMPDLLPPEEGVPAVVLVVDAASGQIVTSEVTTDITAQVVQEIVIETILDPEADGLRPQRPGQIFTLDAALAFSLHTTLASLGIRVERRDSPELEALLAHLTEEVGAEMQAQIESQRPHAFLQDVPDQDVKALLEAFARFVNAKPWQNFAPDKPVRVSWTNSDGTPGQLYATVMGDLGEVFGLALYPDWLRYSKHILNSFNPELVLLATGGLESLTLSQREELQPEDWERFRAVGLPARAKAAPALVRVGLTGTQPPTVPLPPLTAVLTILSERAERRASPVTSLKAASVGVSVKYPADPRDELSPEARRGSIELRVKSSAGPFAYDGEVVITGPPEMLVRQAFAQARRLLDQKSMQGRTVYLPYHLESAGQALEDGGLYGDLHVRVWENRLGSPALTLAHLTPTGPLIDGGLATIEVQAQGAEVTGLTVELQAVNPRSG</sequence>
<name>A0A7C9LRU2_9DEIO</name>
<dbReference type="Gene3D" id="3.10.290.30">
    <property type="entry name" value="MM3350-like"/>
    <property type="match status" value="1"/>
</dbReference>
<evidence type="ECO:0000313" key="5">
    <source>
        <dbReference type="Proteomes" id="UP000483286"/>
    </source>
</evidence>
<evidence type="ECO:0000313" key="4">
    <source>
        <dbReference type="EMBL" id="MVN87621.1"/>
    </source>
</evidence>